<protein>
    <submittedName>
        <fullName evidence="4">Uncharacterized protein</fullName>
    </submittedName>
</protein>
<keyword evidence="3" id="KW-0539">Nucleus</keyword>
<dbReference type="GO" id="GO:0006310">
    <property type="term" value="P:DNA recombination"/>
    <property type="evidence" value="ECO:0007669"/>
    <property type="project" value="InterPro"/>
</dbReference>
<proteinExistence type="inferred from homology"/>
<dbReference type="GO" id="GO:0003677">
    <property type="term" value="F:DNA binding"/>
    <property type="evidence" value="ECO:0007669"/>
    <property type="project" value="InterPro"/>
</dbReference>
<dbReference type="KEGG" id="ccp:CHC_T00005042001"/>
<evidence type="ECO:0000256" key="2">
    <source>
        <dbReference type="ARBA" id="ARBA00009761"/>
    </source>
</evidence>
<evidence type="ECO:0000313" key="4">
    <source>
        <dbReference type="EMBL" id="CDF36706.1"/>
    </source>
</evidence>
<dbReference type="EMBL" id="HG001798">
    <property type="protein sequence ID" value="CDF36706.1"/>
    <property type="molecule type" value="Genomic_DNA"/>
</dbReference>
<dbReference type="Gramene" id="CDF36706">
    <property type="protein sequence ID" value="CDF36706"/>
    <property type="gene ID" value="CHC_T00005042001"/>
</dbReference>
<dbReference type="AlphaFoldDB" id="R7QGW0"/>
<dbReference type="InterPro" id="IPR013970">
    <property type="entry name" value="Rfa2"/>
</dbReference>
<sequence length="159" mass="17265">MLENNAETPSPFITAKQLNSFLHKPVIVAGKVSAVSESTMTLDGGDAGKVNVVRSRPSKIMIESGMNVMVRGFVNQDLTVAESKTFPATDLGEGFGELQTRLLCSRITVPPSDVASRLTSVHLKLLILCALFHLQTDMKLYNDAAAITSHLNYVHMFST</sequence>
<dbReference type="GO" id="GO:0006260">
    <property type="term" value="P:DNA replication"/>
    <property type="evidence" value="ECO:0007669"/>
    <property type="project" value="InterPro"/>
</dbReference>
<dbReference type="OrthoDB" id="188186at2759"/>
<dbReference type="GO" id="GO:0031981">
    <property type="term" value="C:nuclear lumen"/>
    <property type="evidence" value="ECO:0007669"/>
    <property type="project" value="UniProtKB-ARBA"/>
</dbReference>
<gene>
    <name evidence="4" type="ORF">CHC_T00005042001</name>
</gene>
<evidence type="ECO:0000256" key="3">
    <source>
        <dbReference type="ARBA" id="ARBA00023242"/>
    </source>
</evidence>
<reference evidence="5" key="1">
    <citation type="journal article" date="2013" name="Proc. Natl. Acad. Sci. U.S.A.">
        <title>Genome structure and metabolic features in the red seaweed Chondrus crispus shed light on evolution of the Archaeplastida.</title>
        <authorList>
            <person name="Collen J."/>
            <person name="Porcel B."/>
            <person name="Carre W."/>
            <person name="Ball S.G."/>
            <person name="Chaparro C."/>
            <person name="Tonon T."/>
            <person name="Barbeyron T."/>
            <person name="Michel G."/>
            <person name="Noel B."/>
            <person name="Valentin K."/>
            <person name="Elias M."/>
            <person name="Artiguenave F."/>
            <person name="Arun A."/>
            <person name="Aury J.M."/>
            <person name="Barbosa-Neto J.F."/>
            <person name="Bothwell J.H."/>
            <person name="Bouget F.Y."/>
            <person name="Brillet L."/>
            <person name="Cabello-Hurtado F."/>
            <person name="Capella-Gutierrez S."/>
            <person name="Charrier B."/>
            <person name="Cladiere L."/>
            <person name="Cock J.M."/>
            <person name="Coelho S.M."/>
            <person name="Colleoni C."/>
            <person name="Czjzek M."/>
            <person name="Da Silva C."/>
            <person name="Delage L."/>
            <person name="Denoeud F."/>
            <person name="Deschamps P."/>
            <person name="Dittami S.M."/>
            <person name="Gabaldon T."/>
            <person name="Gachon C.M."/>
            <person name="Groisillier A."/>
            <person name="Herve C."/>
            <person name="Jabbari K."/>
            <person name="Katinka M."/>
            <person name="Kloareg B."/>
            <person name="Kowalczyk N."/>
            <person name="Labadie K."/>
            <person name="Leblanc C."/>
            <person name="Lopez P.J."/>
            <person name="McLachlan D.H."/>
            <person name="Meslet-Cladiere L."/>
            <person name="Moustafa A."/>
            <person name="Nehr Z."/>
            <person name="Nyvall Collen P."/>
            <person name="Panaud O."/>
            <person name="Partensky F."/>
            <person name="Poulain J."/>
            <person name="Rensing S.A."/>
            <person name="Rousvoal S."/>
            <person name="Samson G."/>
            <person name="Symeonidi A."/>
            <person name="Weissenbach J."/>
            <person name="Zambounis A."/>
            <person name="Wincker P."/>
            <person name="Boyen C."/>
        </authorList>
    </citation>
    <scope>NUCLEOTIDE SEQUENCE [LARGE SCALE GENOMIC DNA]</scope>
    <source>
        <strain evidence="5">cv. Stackhouse</strain>
    </source>
</reference>
<name>R7QGW0_CHOCR</name>
<accession>R7QGW0</accession>
<keyword evidence="5" id="KW-1185">Reference proteome</keyword>
<evidence type="ECO:0000256" key="1">
    <source>
        <dbReference type="ARBA" id="ARBA00004123"/>
    </source>
</evidence>
<dbReference type="RefSeq" id="XP_005716525.1">
    <property type="nucleotide sequence ID" value="XM_005716468.1"/>
</dbReference>
<dbReference type="Pfam" id="PF08661">
    <property type="entry name" value="Rep_fac-A_3"/>
    <property type="match status" value="1"/>
</dbReference>
<dbReference type="InterPro" id="IPR012340">
    <property type="entry name" value="NA-bd_OB-fold"/>
</dbReference>
<dbReference type="GO" id="GO:0006281">
    <property type="term" value="P:DNA repair"/>
    <property type="evidence" value="ECO:0007669"/>
    <property type="project" value="InterPro"/>
</dbReference>
<organism evidence="4 5">
    <name type="scientific">Chondrus crispus</name>
    <name type="common">Carrageen Irish moss</name>
    <name type="synonym">Polymorpha crispa</name>
    <dbReference type="NCBI Taxonomy" id="2769"/>
    <lineage>
        <taxon>Eukaryota</taxon>
        <taxon>Rhodophyta</taxon>
        <taxon>Florideophyceae</taxon>
        <taxon>Rhodymeniophycidae</taxon>
        <taxon>Gigartinales</taxon>
        <taxon>Gigartinaceae</taxon>
        <taxon>Chondrus</taxon>
    </lineage>
</organism>
<comment type="subcellular location">
    <subcellularLocation>
        <location evidence="1">Nucleus</location>
    </subcellularLocation>
</comment>
<dbReference type="Proteomes" id="UP000012073">
    <property type="component" value="Unassembled WGS sequence"/>
</dbReference>
<comment type="similarity">
    <text evidence="2">Belongs to the replication factor A protein 3 family.</text>
</comment>
<dbReference type="GeneID" id="17324244"/>
<dbReference type="Gene3D" id="2.40.50.140">
    <property type="entry name" value="Nucleic acid-binding proteins"/>
    <property type="match status" value="1"/>
</dbReference>
<evidence type="ECO:0000313" key="5">
    <source>
        <dbReference type="Proteomes" id="UP000012073"/>
    </source>
</evidence>